<organism evidence="1 2">
    <name type="scientific">Brevibacillus antibioticus</name>
    <dbReference type="NCBI Taxonomy" id="2570228"/>
    <lineage>
        <taxon>Bacteria</taxon>
        <taxon>Bacillati</taxon>
        <taxon>Bacillota</taxon>
        <taxon>Bacilli</taxon>
        <taxon>Bacillales</taxon>
        <taxon>Paenibacillaceae</taxon>
        <taxon>Brevibacillus</taxon>
    </lineage>
</organism>
<name>A0A4U2Y280_9BACL</name>
<dbReference type="Proteomes" id="UP000307841">
    <property type="component" value="Unassembled WGS sequence"/>
</dbReference>
<dbReference type="OrthoDB" id="2972583at2"/>
<keyword evidence="2" id="KW-1185">Reference proteome</keyword>
<dbReference type="EMBL" id="SZNK01000001">
    <property type="protein sequence ID" value="TKI54529.1"/>
    <property type="molecule type" value="Genomic_DNA"/>
</dbReference>
<proteinExistence type="predicted"/>
<evidence type="ECO:0000313" key="2">
    <source>
        <dbReference type="Proteomes" id="UP000307841"/>
    </source>
</evidence>
<dbReference type="RefSeq" id="WP_162309029.1">
    <property type="nucleotide sequence ID" value="NZ_SZNK01000001.1"/>
</dbReference>
<dbReference type="AlphaFoldDB" id="A0A4U2Y280"/>
<protein>
    <submittedName>
        <fullName evidence="1">Uncharacterized protein</fullName>
    </submittedName>
</protein>
<evidence type="ECO:0000313" key="1">
    <source>
        <dbReference type="EMBL" id="TKI54529.1"/>
    </source>
</evidence>
<reference evidence="1 2" key="1">
    <citation type="submission" date="2019-04" db="EMBL/GenBank/DDBJ databases">
        <title>Whole genome sequencing of Brevibacillus sp. TGS2-1.</title>
        <authorList>
            <person name="Choi A."/>
        </authorList>
    </citation>
    <scope>NUCLEOTIDE SEQUENCE [LARGE SCALE GENOMIC DNA]</scope>
    <source>
        <strain evidence="1 2">TGS2-1</strain>
    </source>
</reference>
<comment type="caution">
    <text evidence="1">The sequence shown here is derived from an EMBL/GenBank/DDBJ whole genome shotgun (WGS) entry which is preliminary data.</text>
</comment>
<sequence length="84" mass="9439">MMFLSDHMKETADVMAGFITGRLFVESGTVGIQQANGEEIYLGERDHIEVRNGDVYQRITIVEALTAKTTEGWPLYAGLYARVR</sequence>
<gene>
    <name evidence="1" type="ORF">E8L90_03205</name>
</gene>
<accession>A0A4U2Y280</accession>